<protein>
    <recommendedName>
        <fullName evidence="1">Polysaccharide lyase 14 domain-containing protein</fullName>
    </recommendedName>
</protein>
<dbReference type="PANTHER" id="PTHR40124">
    <property type="match status" value="1"/>
</dbReference>
<reference evidence="2 3" key="1">
    <citation type="journal article" date="2014" name="PLoS Genet.">
        <title>Phylogenetically driven sequencing of extremely halophilic archaea reveals strategies for static and dynamic osmo-response.</title>
        <authorList>
            <person name="Becker E.A."/>
            <person name="Seitzer P.M."/>
            <person name="Tritt A."/>
            <person name="Larsen D."/>
            <person name="Krusor M."/>
            <person name="Yao A.I."/>
            <person name="Wu D."/>
            <person name="Madern D."/>
            <person name="Eisen J.A."/>
            <person name="Darling A.E."/>
            <person name="Facciotti M.T."/>
        </authorList>
    </citation>
    <scope>NUCLEOTIDE SEQUENCE [LARGE SCALE GENOMIC DNA]</scope>
    <source>
        <strain evidence="2 3">JCM 14089</strain>
    </source>
</reference>
<gene>
    <name evidence="2" type="ORF">C495_16168</name>
</gene>
<evidence type="ECO:0000259" key="1">
    <source>
        <dbReference type="Pfam" id="PF21294"/>
    </source>
</evidence>
<dbReference type="Gene3D" id="2.60.120.200">
    <property type="match status" value="1"/>
</dbReference>
<dbReference type="PATRIC" id="fig|1230460.4.peg.3294"/>
<sequence length="241" mass="27453">MQASLSFDDPTAFESFTERFHDEFVSINDDSNTDSGPDRTSCEVFFPAGSHYGADLSYQFQDDLEREPDSMYASYWLYLDETFQPATDGKLPGFAGRYAGTAREGGWGSRITDGTNGWSARGVFDTPDADGNIRIGNYVYHVGMGTYGTFAWWDVTLEPGRWYKIDQYIELNTPGESDGVLEGWVDQKQVYTSDDWHWRDEADIGIQEFWCNFYHGNVDPAPQAMTLYMDNLYFETRSEGV</sequence>
<dbReference type="Pfam" id="PF21294">
    <property type="entry name" value="Polysacc_lyase_14"/>
    <property type="match status" value="1"/>
</dbReference>
<keyword evidence="3" id="KW-1185">Reference proteome</keyword>
<dbReference type="AlphaFoldDB" id="L9VY42"/>
<evidence type="ECO:0000313" key="2">
    <source>
        <dbReference type="EMBL" id="ELY42100.1"/>
    </source>
</evidence>
<evidence type="ECO:0000313" key="3">
    <source>
        <dbReference type="Proteomes" id="UP000011661"/>
    </source>
</evidence>
<dbReference type="EMBL" id="AOHX01000047">
    <property type="protein sequence ID" value="ELY42100.1"/>
    <property type="molecule type" value="Genomic_DNA"/>
</dbReference>
<accession>L9VY42</accession>
<dbReference type="STRING" id="1230460.C495_16168"/>
<dbReference type="InterPro" id="IPR048958">
    <property type="entry name" value="Polysacc_lyase_14"/>
</dbReference>
<organism evidence="2 3">
    <name type="scientific">Natronorubrum sulfidifaciens JCM 14089</name>
    <dbReference type="NCBI Taxonomy" id="1230460"/>
    <lineage>
        <taxon>Archaea</taxon>
        <taxon>Methanobacteriati</taxon>
        <taxon>Methanobacteriota</taxon>
        <taxon>Stenosarchaea group</taxon>
        <taxon>Halobacteria</taxon>
        <taxon>Halobacteriales</taxon>
        <taxon>Natrialbaceae</taxon>
        <taxon>Natronorubrum</taxon>
    </lineage>
</organism>
<dbReference type="Proteomes" id="UP000011661">
    <property type="component" value="Unassembled WGS sequence"/>
</dbReference>
<dbReference type="OrthoDB" id="271868at2157"/>
<proteinExistence type="predicted"/>
<feature type="domain" description="Polysaccharide lyase 14" evidence="1">
    <location>
        <begin position="43"/>
        <end position="218"/>
    </location>
</feature>
<dbReference type="RefSeq" id="WP_008164744.1">
    <property type="nucleotide sequence ID" value="NZ_AOHX01000047.1"/>
</dbReference>
<comment type="caution">
    <text evidence="2">The sequence shown here is derived from an EMBL/GenBank/DDBJ whole genome shotgun (WGS) entry which is preliminary data.</text>
</comment>
<name>L9VY42_9EURY</name>
<dbReference type="PANTHER" id="PTHR40124:SF1">
    <property type="entry name" value="DISAGGREGATASE RELATED REPEAT PROTEIN"/>
    <property type="match status" value="1"/>
</dbReference>